<keyword evidence="3" id="KW-0687">Ribonucleoprotein</keyword>
<dbReference type="HAMAP" id="MF_01366">
    <property type="entry name" value="Ribosomal_uL13"/>
    <property type="match status" value="1"/>
</dbReference>
<dbReference type="GO" id="GO:0003735">
    <property type="term" value="F:structural constituent of ribosome"/>
    <property type="evidence" value="ECO:0007669"/>
    <property type="project" value="InterPro"/>
</dbReference>
<evidence type="ECO:0000256" key="3">
    <source>
        <dbReference type="ARBA" id="ARBA00023274"/>
    </source>
</evidence>
<proteinExistence type="inferred from homology"/>
<evidence type="ECO:0000313" key="4">
    <source>
        <dbReference type="EMBL" id="CAG9799091.1"/>
    </source>
</evidence>
<dbReference type="PIRSF" id="PIRSF002181">
    <property type="entry name" value="Ribosomal_L13"/>
    <property type="match status" value="1"/>
</dbReference>
<organism evidence="4 5">
    <name type="scientific">Chironomus riparius</name>
    <dbReference type="NCBI Taxonomy" id="315576"/>
    <lineage>
        <taxon>Eukaryota</taxon>
        <taxon>Metazoa</taxon>
        <taxon>Ecdysozoa</taxon>
        <taxon>Arthropoda</taxon>
        <taxon>Hexapoda</taxon>
        <taxon>Insecta</taxon>
        <taxon>Pterygota</taxon>
        <taxon>Neoptera</taxon>
        <taxon>Endopterygota</taxon>
        <taxon>Diptera</taxon>
        <taxon>Nematocera</taxon>
        <taxon>Chironomoidea</taxon>
        <taxon>Chironomidae</taxon>
        <taxon>Chironominae</taxon>
        <taxon>Chironomus</taxon>
    </lineage>
</organism>
<reference evidence="4" key="1">
    <citation type="submission" date="2022-01" db="EMBL/GenBank/DDBJ databases">
        <authorList>
            <person name="King R."/>
        </authorList>
    </citation>
    <scope>NUCLEOTIDE SEQUENCE</scope>
</reference>
<reference evidence="4" key="2">
    <citation type="submission" date="2022-10" db="EMBL/GenBank/DDBJ databases">
        <authorList>
            <consortium name="ENA_rothamsted_submissions"/>
            <consortium name="culmorum"/>
            <person name="King R."/>
        </authorList>
    </citation>
    <scope>NUCLEOTIDE SEQUENCE</scope>
</reference>
<dbReference type="InterPro" id="IPR005822">
    <property type="entry name" value="Ribosomal_uL13"/>
</dbReference>
<dbReference type="AlphaFoldDB" id="A0A9N9RMM5"/>
<name>A0A9N9RMM5_9DIPT</name>
<dbReference type="Pfam" id="PF00572">
    <property type="entry name" value="Ribosomal_L13"/>
    <property type="match status" value="1"/>
</dbReference>
<evidence type="ECO:0000256" key="2">
    <source>
        <dbReference type="ARBA" id="ARBA00022980"/>
    </source>
</evidence>
<keyword evidence="2" id="KW-0689">Ribosomal protein</keyword>
<evidence type="ECO:0008006" key="6">
    <source>
        <dbReference type="Google" id="ProtNLM"/>
    </source>
</evidence>
<dbReference type="Gene3D" id="3.90.1180.10">
    <property type="entry name" value="Ribosomal protein L13"/>
    <property type="match status" value="1"/>
</dbReference>
<evidence type="ECO:0000313" key="5">
    <source>
        <dbReference type="Proteomes" id="UP001153620"/>
    </source>
</evidence>
<dbReference type="GO" id="GO:0017148">
    <property type="term" value="P:negative regulation of translation"/>
    <property type="evidence" value="ECO:0007669"/>
    <property type="project" value="TreeGrafter"/>
</dbReference>
<dbReference type="PANTHER" id="PTHR11545:SF2">
    <property type="entry name" value="LARGE RIBOSOMAL SUBUNIT PROTEIN UL13M"/>
    <property type="match status" value="1"/>
</dbReference>
<dbReference type="EMBL" id="OU895877">
    <property type="protein sequence ID" value="CAG9799091.1"/>
    <property type="molecule type" value="Genomic_DNA"/>
</dbReference>
<accession>A0A9N9RMM5</accession>
<comment type="similarity">
    <text evidence="1">Belongs to the universal ribosomal protein uL13 family.</text>
</comment>
<dbReference type="GO" id="GO:0006412">
    <property type="term" value="P:translation"/>
    <property type="evidence" value="ECO:0007669"/>
    <property type="project" value="InterPro"/>
</dbReference>
<dbReference type="Proteomes" id="UP001153620">
    <property type="component" value="Chromosome 1"/>
</dbReference>
<evidence type="ECO:0000256" key="1">
    <source>
        <dbReference type="ARBA" id="ARBA00006227"/>
    </source>
</evidence>
<dbReference type="FunFam" id="3.90.1180.10:FF:000005">
    <property type="entry name" value="39S ribosomal protein L13, mitochondrial"/>
    <property type="match status" value="1"/>
</dbReference>
<dbReference type="CDD" id="cd00392">
    <property type="entry name" value="Ribosomal_L13"/>
    <property type="match status" value="1"/>
</dbReference>
<dbReference type="GO" id="GO:0003729">
    <property type="term" value="F:mRNA binding"/>
    <property type="evidence" value="ECO:0007669"/>
    <property type="project" value="TreeGrafter"/>
</dbReference>
<protein>
    <recommendedName>
        <fullName evidence="6">39S ribosomal protein L13, mitochondrial</fullName>
    </recommendedName>
</protein>
<gene>
    <name evidence="4" type="ORF">CHIRRI_LOCUS2066</name>
</gene>
<dbReference type="PANTHER" id="PTHR11545">
    <property type="entry name" value="RIBOSOMAL PROTEIN L13"/>
    <property type="match status" value="1"/>
</dbReference>
<dbReference type="InterPro" id="IPR036899">
    <property type="entry name" value="Ribosomal_uL13_sf"/>
</dbReference>
<dbReference type="SUPFAM" id="SSF52161">
    <property type="entry name" value="Ribosomal protein L13"/>
    <property type="match status" value="1"/>
</dbReference>
<dbReference type="GO" id="GO:0005762">
    <property type="term" value="C:mitochondrial large ribosomal subunit"/>
    <property type="evidence" value="ECO:0007669"/>
    <property type="project" value="TreeGrafter"/>
</dbReference>
<keyword evidence="5" id="KW-1185">Reference proteome</keyword>
<dbReference type="InterPro" id="IPR005823">
    <property type="entry name" value="Ribosomal_uL13_bac-type"/>
</dbReference>
<dbReference type="OrthoDB" id="274622at2759"/>
<sequence length="181" mass="21397">MSITQRVQQWATFGRVWHVYDCSYQNPFDSAKVIVKYLKGMQKPIYHPMNDCGDHVVCINTKQIALPGDEWTKRAYFHHTGYPSSATWTLAWELHSKDPMMIMKKAIYRSLGGNLQRRHTMQRLHLFKDDKVPQEVLDNITNQIRQLRPVPQRLDHIDQEVIDNFPKIMDYPEDYLPKAIK</sequence>